<dbReference type="Pfam" id="PF01522">
    <property type="entry name" value="Polysacc_deac_1"/>
    <property type="match status" value="1"/>
</dbReference>
<dbReference type="AlphaFoldDB" id="A0A4R6JWY0"/>
<dbReference type="GO" id="GO:0016810">
    <property type="term" value="F:hydrolase activity, acting on carbon-nitrogen (but not peptide) bonds"/>
    <property type="evidence" value="ECO:0007669"/>
    <property type="project" value="InterPro"/>
</dbReference>
<dbReference type="InterPro" id="IPR011330">
    <property type="entry name" value="Glyco_hydro/deAcase_b/a-brl"/>
</dbReference>
<dbReference type="PROSITE" id="PS51677">
    <property type="entry name" value="NODB"/>
    <property type="match status" value="1"/>
</dbReference>
<dbReference type="SUPFAM" id="SSF88713">
    <property type="entry name" value="Glycoside hydrolase/deacetylase"/>
    <property type="match status" value="1"/>
</dbReference>
<dbReference type="CDD" id="cd10917">
    <property type="entry name" value="CE4_NodB_like_6s_7s"/>
    <property type="match status" value="1"/>
</dbReference>
<name>A0A4R6JWY0_9ACTN</name>
<dbReference type="Proteomes" id="UP000294901">
    <property type="component" value="Unassembled WGS sequence"/>
</dbReference>
<reference evidence="2 3" key="1">
    <citation type="submission" date="2019-03" db="EMBL/GenBank/DDBJ databases">
        <title>Sequencing the genomes of 1000 actinobacteria strains.</title>
        <authorList>
            <person name="Klenk H.-P."/>
        </authorList>
    </citation>
    <scope>NUCLEOTIDE SEQUENCE [LARGE SCALE GENOMIC DNA]</scope>
    <source>
        <strain evidence="2 3">DSM 43805</strain>
    </source>
</reference>
<sequence>MGNAFLRWREPAVRLLSRAVPGDVLWFVDTREPVFALTFDDGPHPETTPGLLDVLREHGAKATFFLIGERVRTHPGLVERIAAEGHELGNHLMRDERSVLAPDERFARELAETSALLSPYGEIRWFRPGAGFFTPRMLRTAGEQGLRAVLGTVVTADKDEIRPGSIVVLHEGTSERRGVVAATDELLTAVDLRAVTVSVLVD</sequence>
<dbReference type="Gene3D" id="3.20.20.370">
    <property type="entry name" value="Glycoside hydrolase/deacetylase"/>
    <property type="match status" value="1"/>
</dbReference>
<feature type="domain" description="NodB homology" evidence="1">
    <location>
        <begin position="33"/>
        <end position="202"/>
    </location>
</feature>
<dbReference type="OrthoDB" id="9763050at2"/>
<dbReference type="PANTHER" id="PTHR10587:SF137">
    <property type="entry name" value="4-DEOXY-4-FORMAMIDO-L-ARABINOSE-PHOSPHOUNDECAPRENOL DEFORMYLASE ARND-RELATED"/>
    <property type="match status" value="1"/>
</dbReference>
<proteinExistence type="predicted"/>
<dbReference type="EMBL" id="SNWR01000001">
    <property type="protein sequence ID" value="TDO41284.1"/>
    <property type="molecule type" value="Genomic_DNA"/>
</dbReference>
<accession>A0A4R6JWY0</accession>
<evidence type="ECO:0000313" key="3">
    <source>
        <dbReference type="Proteomes" id="UP000294901"/>
    </source>
</evidence>
<dbReference type="GO" id="GO:0005975">
    <property type="term" value="P:carbohydrate metabolic process"/>
    <property type="evidence" value="ECO:0007669"/>
    <property type="project" value="InterPro"/>
</dbReference>
<evidence type="ECO:0000313" key="2">
    <source>
        <dbReference type="EMBL" id="TDO41284.1"/>
    </source>
</evidence>
<keyword evidence="3" id="KW-1185">Reference proteome</keyword>
<protein>
    <submittedName>
        <fullName evidence="2">Peptidoglycan/xylan/chitin deacetylase (PgdA/CDA1 family)</fullName>
    </submittedName>
</protein>
<dbReference type="PANTHER" id="PTHR10587">
    <property type="entry name" value="GLYCOSYL TRANSFERASE-RELATED"/>
    <property type="match status" value="1"/>
</dbReference>
<dbReference type="InterPro" id="IPR002509">
    <property type="entry name" value="NODB_dom"/>
</dbReference>
<dbReference type="RefSeq" id="WP_133875327.1">
    <property type="nucleotide sequence ID" value="NZ_BOMD01000030.1"/>
</dbReference>
<organism evidence="2 3">
    <name type="scientific">Paractinoplanes brasiliensis</name>
    <dbReference type="NCBI Taxonomy" id="52695"/>
    <lineage>
        <taxon>Bacteria</taxon>
        <taxon>Bacillati</taxon>
        <taxon>Actinomycetota</taxon>
        <taxon>Actinomycetes</taxon>
        <taxon>Micromonosporales</taxon>
        <taxon>Micromonosporaceae</taxon>
        <taxon>Paractinoplanes</taxon>
    </lineage>
</organism>
<gene>
    <name evidence="2" type="ORF">C8E87_5014</name>
</gene>
<comment type="caution">
    <text evidence="2">The sequence shown here is derived from an EMBL/GenBank/DDBJ whole genome shotgun (WGS) entry which is preliminary data.</text>
</comment>
<evidence type="ECO:0000259" key="1">
    <source>
        <dbReference type="PROSITE" id="PS51677"/>
    </source>
</evidence>
<dbReference type="InterPro" id="IPR050248">
    <property type="entry name" value="Polysacc_deacetylase_ArnD"/>
</dbReference>